<evidence type="ECO:0000256" key="1">
    <source>
        <dbReference type="SAM" id="MobiDB-lite"/>
    </source>
</evidence>
<evidence type="ECO:0000313" key="4">
    <source>
        <dbReference type="EMBL" id="SET98434.1"/>
    </source>
</evidence>
<evidence type="ECO:0000256" key="2">
    <source>
        <dbReference type="SAM" id="SignalP"/>
    </source>
</evidence>
<gene>
    <name evidence="4" type="ORF">SAMN05443639_106167</name>
</gene>
<keyword evidence="5" id="KW-1185">Reference proteome</keyword>
<feature type="chain" id="PRO_5011548873" description="PDZ domain-containing protein" evidence="2">
    <location>
        <begin position="21"/>
        <end position="695"/>
    </location>
</feature>
<dbReference type="RefSeq" id="WP_143076064.1">
    <property type="nucleotide sequence ID" value="NZ_FOIJ01000006.1"/>
</dbReference>
<feature type="domain" description="PDZ" evidence="3">
    <location>
        <begin position="599"/>
        <end position="686"/>
    </location>
</feature>
<dbReference type="Proteomes" id="UP000199181">
    <property type="component" value="Unassembled WGS sequence"/>
</dbReference>
<feature type="compositionally biased region" description="Acidic residues" evidence="1">
    <location>
        <begin position="213"/>
        <end position="222"/>
    </location>
</feature>
<reference evidence="5" key="1">
    <citation type="submission" date="2016-10" db="EMBL/GenBank/DDBJ databases">
        <authorList>
            <person name="Varghese N."/>
            <person name="Submissions S."/>
        </authorList>
    </citation>
    <scope>NUCLEOTIDE SEQUENCE [LARGE SCALE GENOMIC DNA]</scope>
    <source>
        <strain evidence="5">DSM 16858</strain>
    </source>
</reference>
<accession>A0A1I0IPQ6</accession>
<dbReference type="Gene3D" id="2.30.42.10">
    <property type="match status" value="1"/>
</dbReference>
<feature type="region of interest" description="Disordered" evidence="1">
    <location>
        <begin position="209"/>
        <end position="231"/>
    </location>
</feature>
<feature type="region of interest" description="Disordered" evidence="1">
    <location>
        <begin position="28"/>
        <end position="80"/>
    </location>
</feature>
<feature type="signal peptide" evidence="2">
    <location>
        <begin position="1"/>
        <end position="20"/>
    </location>
</feature>
<organism evidence="4 5">
    <name type="scientific">Stigmatella erecta</name>
    <dbReference type="NCBI Taxonomy" id="83460"/>
    <lineage>
        <taxon>Bacteria</taxon>
        <taxon>Pseudomonadati</taxon>
        <taxon>Myxococcota</taxon>
        <taxon>Myxococcia</taxon>
        <taxon>Myxococcales</taxon>
        <taxon>Cystobacterineae</taxon>
        <taxon>Archangiaceae</taxon>
        <taxon>Stigmatella</taxon>
    </lineage>
</organism>
<feature type="compositionally biased region" description="Pro residues" evidence="1">
    <location>
        <begin position="28"/>
        <end position="40"/>
    </location>
</feature>
<feature type="compositionally biased region" description="Low complexity" evidence="1">
    <location>
        <begin position="41"/>
        <end position="50"/>
    </location>
</feature>
<dbReference type="SUPFAM" id="SSF50156">
    <property type="entry name" value="PDZ domain-like"/>
    <property type="match status" value="1"/>
</dbReference>
<dbReference type="SMART" id="SM00228">
    <property type="entry name" value="PDZ"/>
    <property type="match status" value="1"/>
</dbReference>
<dbReference type="EMBL" id="FOIJ01000006">
    <property type="protein sequence ID" value="SET98434.1"/>
    <property type="molecule type" value="Genomic_DNA"/>
</dbReference>
<name>A0A1I0IPQ6_9BACT</name>
<evidence type="ECO:0000313" key="5">
    <source>
        <dbReference type="Proteomes" id="UP000199181"/>
    </source>
</evidence>
<proteinExistence type="predicted"/>
<evidence type="ECO:0000259" key="3">
    <source>
        <dbReference type="SMART" id="SM00228"/>
    </source>
</evidence>
<protein>
    <recommendedName>
        <fullName evidence="3">PDZ domain-containing protein</fullName>
    </recommendedName>
</protein>
<dbReference type="AlphaFoldDB" id="A0A1I0IPQ6"/>
<dbReference type="InterPro" id="IPR036034">
    <property type="entry name" value="PDZ_sf"/>
</dbReference>
<keyword evidence="2" id="KW-0732">Signal</keyword>
<dbReference type="InterPro" id="IPR001478">
    <property type="entry name" value="PDZ"/>
</dbReference>
<sequence>MRWKLFSALGLLLAAMGVWAWGVALTKPPPAPAGPRPSPPSVSSSHLAPSTEPAPLGADTSAPAPFPAEPAPEEEEAPLPRQARATLRVKLEPLPQKTWQESPLLSGIRVILEREGFRKEAFTNGQGIALFEELRLATYAVSLDHPDWDRMKRSVHVHATSKEESLYISQACEIRGRLIDPQGKVPRGARLWISGPEYDVLERTFGLPAPPADDTDMEDEPEAPGVELPLTPEGNFTLERIDCDDYVLFASAPGYGPVERRIALSTVNVDNTGLVLLPAAALLVKVRGSQEQWGDTTLRVSQDGPEQTLSLDERGTALFEGLTGGEVTVELQQGKGPVRSRTVHVEEGKTGRVDFSLESSTLTVTVVDDAGQPLNQRFVLATCEGEGGEERLATTNTNGVAVFGQVPLRPCTLSLPDWPQAGTFRVTPPGPARWVFPSAEIEARVEGISYRSSPESVWLLEPLAPRGTRVLNRGVPSFFSRLPAGRYRLTFRVAEGGGEAEVEVTPGSKQKLTVPITRRNCVRAKLLHAGTRQPVARAHLAAPVLRDGARLEWKYAAADEQGEAALCGVLGGNVRVAMTETGFQGHFFNIDVQGDVDLGTFLLEPVPEPTSEVLADDFIASWSNEAGLPVVAFEDGAPVWAAALRQGDEILEIDGTPTKGGSPVEWEERVAGNTGTLLRLKIRRQGRVLDISIPR</sequence>